<keyword evidence="3" id="KW-0472">Membrane</keyword>
<feature type="region of interest" description="Disordered" evidence="2">
    <location>
        <begin position="1"/>
        <end position="26"/>
    </location>
</feature>
<evidence type="ECO:0000313" key="5">
    <source>
        <dbReference type="Proteomes" id="UP000811365"/>
    </source>
</evidence>
<sequence length="194" mass="21807">MSNLSNARAQLEEWEAKKPEDYTSKYKDRIDGVMGQLDGMKDFSYDPTRDAAYEQYKNSYTRQAKLANENAQANASAISGGYGSSYGTQAGQSAYQNAMAGLSNATNGLYSQALNQYTQKKSDLQSQLSGYQQAEAQDYEKYQTNYQNWENQRNYYQSVYNQAASEAQAKKNRRSGFWNTVVSVGATLLPLLFL</sequence>
<keyword evidence="1" id="KW-0175">Coiled coil</keyword>
<keyword evidence="3" id="KW-0812">Transmembrane</keyword>
<dbReference type="AlphaFoldDB" id="A0A9E1M1W9"/>
<accession>A0A9E1M1W9</accession>
<feature type="transmembrane region" description="Helical" evidence="3">
    <location>
        <begin position="176"/>
        <end position="193"/>
    </location>
</feature>
<dbReference type="Proteomes" id="UP000811365">
    <property type="component" value="Unassembled WGS sequence"/>
</dbReference>
<evidence type="ECO:0000256" key="2">
    <source>
        <dbReference type="SAM" id="MobiDB-lite"/>
    </source>
</evidence>
<keyword evidence="3" id="KW-1133">Transmembrane helix</keyword>
<evidence type="ECO:0000256" key="1">
    <source>
        <dbReference type="SAM" id="Coils"/>
    </source>
</evidence>
<reference evidence="4" key="1">
    <citation type="submission" date="2021-02" db="EMBL/GenBank/DDBJ databases">
        <title>Infant gut strain persistence is associated with maternal origin, phylogeny, and functional potential including surface adhesion and iron acquisition.</title>
        <authorList>
            <person name="Lou Y.C."/>
        </authorList>
    </citation>
    <scope>NUCLEOTIDE SEQUENCE</scope>
    <source>
        <strain evidence="4">L2_039_000G1_dasL2_039_000G1_maxbin2.maxbin.077</strain>
    </source>
</reference>
<gene>
    <name evidence="4" type="ORF">KH315_12450</name>
</gene>
<proteinExistence type="predicted"/>
<name>A0A9E1M1W9_9FIRM</name>
<feature type="coiled-coil region" evidence="1">
    <location>
        <begin position="114"/>
        <end position="152"/>
    </location>
</feature>
<protein>
    <submittedName>
        <fullName evidence="4">Uncharacterized protein</fullName>
    </submittedName>
</protein>
<dbReference type="EMBL" id="JAGZYH010000059">
    <property type="protein sequence ID" value="MBS6622952.1"/>
    <property type="molecule type" value="Genomic_DNA"/>
</dbReference>
<comment type="caution">
    <text evidence="4">The sequence shown here is derived from an EMBL/GenBank/DDBJ whole genome shotgun (WGS) entry which is preliminary data.</text>
</comment>
<evidence type="ECO:0000256" key="3">
    <source>
        <dbReference type="SAM" id="Phobius"/>
    </source>
</evidence>
<evidence type="ECO:0000313" key="4">
    <source>
        <dbReference type="EMBL" id="MBS6622952.1"/>
    </source>
</evidence>
<organism evidence="4 5">
    <name type="scientific">Faecalibacterium prausnitzii</name>
    <dbReference type="NCBI Taxonomy" id="853"/>
    <lineage>
        <taxon>Bacteria</taxon>
        <taxon>Bacillati</taxon>
        <taxon>Bacillota</taxon>
        <taxon>Clostridia</taxon>
        <taxon>Eubacteriales</taxon>
        <taxon>Oscillospiraceae</taxon>
        <taxon>Faecalibacterium</taxon>
    </lineage>
</organism>
<feature type="compositionally biased region" description="Basic and acidic residues" evidence="2">
    <location>
        <begin position="10"/>
        <end position="26"/>
    </location>
</feature>